<name>A0A8J6LGV6_TENMO</name>
<keyword evidence="2" id="KW-0540">Nuclease</keyword>
<dbReference type="GO" id="GO:0005634">
    <property type="term" value="C:nucleus"/>
    <property type="evidence" value="ECO:0007669"/>
    <property type="project" value="TreeGrafter"/>
</dbReference>
<dbReference type="InterPro" id="IPR013083">
    <property type="entry name" value="Znf_RING/FYVE/PHD"/>
</dbReference>
<sequence>MYFPVAFLCCISLVLGVATATCLFSLSSDFVNNNPIILLNGDILNPNNPAGNVSLRDGQTIQLLCSGPRNYLMMNKTFERIVEATCFNGQFHLTNSKENYRIQDLKCKLVPQADIRDVGPCNYISRNLQIGFMVNVTKFLGKIDVCFNPNNLTTYWTRHVFHMCEYSCQLAPSTTFRRDFFNAANVNRIYRNSEYDKGHLSPRCDFFSGAEKRMTFFYVNTSPQVRNFNQQNWKKLEAVIRTAAKRAHKRVYVYTGSTKHVRDLEKTIPVSLYFWKVIIDSWSGNGVAFVGVNNVDSDDKLLNKLEESEPELATCQEEECVICINAKATMQTAPCGHQVVCRKCFVKTIQIAVSQRLLPLRCVICRAKILRLKTGPILPSSASGYSVNSRSSSVPQSDSLYSVSSGGSSVSSTSCSSEGSRKSSSCCGGRCMGAYPRQPVTGAIRRSQQHAMKMRLQEYCHPEKGNMNRLPPIRELPGQSPSHNTPPASTRIRCAQKIVTQLESVPLLGKSRNKYEKLSQDDDGEEVKKDRKWWPDRTKDEEKIDNKKNELTEKHMELKEKQKLEVKKSTIKDARL</sequence>
<keyword evidence="7" id="KW-0479">Metal-binding</keyword>
<dbReference type="Pfam" id="PF13920">
    <property type="entry name" value="zf-C3HC4_3"/>
    <property type="match status" value="1"/>
</dbReference>
<accession>A0A8J6LGV6</accession>
<dbReference type="Gene3D" id="3.40.570.10">
    <property type="entry name" value="Extracellular Endonuclease, subunit A"/>
    <property type="match status" value="1"/>
</dbReference>
<evidence type="ECO:0000259" key="11">
    <source>
        <dbReference type="PROSITE" id="PS50089"/>
    </source>
</evidence>
<dbReference type="GO" id="GO:0005743">
    <property type="term" value="C:mitochondrial inner membrane"/>
    <property type="evidence" value="ECO:0007669"/>
    <property type="project" value="TreeGrafter"/>
</dbReference>
<dbReference type="InterPro" id="IPR044929">
    <property type="entry name" value="DNA/RNA_non-sp_Endonuclease_sf"/>
</dbReference>
<reference evidence="12" key="1">
    <citation type="journal article" date="2020" name="J Insects Food Feed">
        <title>The yellow mealworm (Tenebrio molitor) genome: a resource for the emerging insects as food and feed industry.</title>
        <authorList>
            <person name="Eriksson T."/>
            <person name="Andere A."/>
            <person name="Kelstrup H."/>
            <person name="Emery V."/>
            <person name="Picard C."/>
        </authorList>
    </citation>
    <scope>NUCLEOTIDE SEQUENCE</scope>
    <source>
        <strain evidence="12">Stoneville</strain>
        <tissue evidence="12">Whole head</tissue>
    </source>
</reference>
<dbReference type="InterPro" id="IPR044925">
    <property type="entry name" value="His-Me_finger_sf"/>
</dbReference>
<dbReference type="InterPro" id="IPR001604">
    <property type="entry name" value="Endo_G_ENPP1-like_dom"/>
</dbReference>
<feature type="chain" id="PRO_5035235426" description="RING-type domain-containing protein" evidence="10">
    <location>
        <begin position="21"/>
        <end position="576"/>
    </location>
</feature>
<feature type="region of interest" description="Disordered" evidence="9">
    <location>
        <begin position="515"/>
        <end position="576"/>
    </location>
</feature>
<evidence type="ECO:0000256" key="4">
    <source>
        <dbReference type="ARBA" id="ARBA00022771"/>
    </source>
</evidence>
<feature type="active site" description="Proton acceptor" evidence="6">
    <location>
        <position position="199"/>
    </location>
</feature>
<keyword evidence="13" id="KW-1185">Reference proteome</keyword>
<dbReference type="PANTHER" id="PTHR13966">
    <property type="entry name" value="ENDONUCLEASE RELATED"/>
    <property type="match status" value="1"/>
</dbReference>
<dbReference type="GO" id="GO:0006309">
    <property type="term" value="P:apoptotic DNA fragmentation"/>
    <property type="evidence" value="ECO:0007669"/>
    <property type="project" value="TreeGrafter"/>
</dbReference>
<feature type="binding site" evidence="7">
    <location>
        <position position="229"/>
    </location>
    <ligand>
        <name>Mg(2+)</name>
        <dbReference type="ChEBI" id="CHEBI:18420"/>
        <note>catalytic</note>
    </ligand>
</feature>
<dbReference type="GO" id="GO:0003676">
    <property type="term" value="F:nucleic acid binding"/>
    <property type="evidence" value="ECO:0007669"/>
    <property type="project" value="InterPro"/>
</dbReference>
<dbReference type="Pfam" id="PF01223">
    <property type="entry name" value="Endonuclease_NS"/>
    <property type="match status" value="1"/>
</dbReference>
<evidence type="ECO:0000256" key="3">
    <source>
        <dbReference type="ARBA" id="ARBA00022759"/>
    </source>
</evidence>
<dbReference type="InterPro" id="IPR040255">
    <property type="entry name" value="Non-specific_endonuclease"/>
</dbReference>
<evidence type="ECO:0000256" key="2">
    <source>
        <dbReference type="ARBA" id="ARBA00022722"/>
    </source>
</evidence>
<dbReference type="SUPFAM" id="SSF57850">
    <property type="entry name" value="RING/U-box"/>
    <property type="match status" value="1"/>
</dbReference>
<dbReference type="Gene3D" id="3.30.40.10">
    <property type="entry name" value="Zinc/RING finger domain, C3HC4 (zinc finger)"/>
    <property type="match status" value="1"/>
</dbReference>
<keyword evidence="3" id="KW-0378">Hydrolase</keyword>
<comment type="caution">
    <text evidence="12">The sequence shown here is derived from an EMBL/GenBank/DDBJ whole genome shotgun (WGS) entry which is preliminary data.</text>
</comment>
<dbReference type="PROSITE" id="PS50089">
    <property type="entry name" value="ZF_RING_2"/>
    <property type="match status" value="1"/>
</dbReference>
<reference evidence="12" key="2">
    <citation type="submission" date="2021-08" db="EMBL/GenBank/DDBJ databases">
        <authorList>
            <person name="Eriksson T."/>
        </authorList>
    </citation>
    <scope>NUCLEOTIDE SEQUENCE</scope>
    <source>
        <strain evidence="12">Stoneville</strain>
        <tissue evidence="12">Whole head</tissue>
    </source>
</reference>
<feature type="region of interest" description="Disordered" evidence="9">
    <location>
        <begin position="381"/>
        <end position="427"/>
    </location>
</feature>
<dbReference type="InterPro" id="IPR001841">
    <property type="entry name" value="Znf_RING"/>
</dbReference>
<organism evidence="12 13">
    <name type="scientific">Tenebrio molitor</name>
    <name type="common">Yellow mealworm beetle</name>
    <dbReference type="NCBI Taxonomy" id="7067"/>
    <lineage>
        <taxon>Eukaryota</taxon>
        <taxon>Metazoa</taxon>
        <taxon>Ecdysozoa</taxon>
        <taxon>Arthropoda</taxon>
        <taxon>Hexapoda</taxon>
        <taxon>Insecta</taxon>
        <taxon>Pterygota</taxon>
        <taxon>Neoptera</taxon>
        <taxon>Endopterygota</taxon>
        <taxon>Coleoptera</taxon>
        <taxon>Polyphaga</taxon>
        <taxon>Cucujiformia</taxon>
        <taxon>Tenebrionidae</taxon>
        <taxon>Tenebrio</taxon>
    </lineage>
</organism>
<keyword evidence="4 8" id="KW-0863">Zinc-finger</keyword>
<dbReference type="SMART" id="SM00892">
    <property type="entry name" value="Endonuclease_NS"/>
    <property type="match status" value="1"/>
</dbReference>
<evidence type="ECO:0000256" key="1">
    <source>
        <dbReference type="ARBA" id="ARBA00010052"/>
    </source>
</evidence>
<evidence type="ECO:0000256" key="9">
    <source>
        <dbReference type="SAM" id="MobiDB-lite"/>
    </source>
</evidence>
<keyword evidence="3" id="KW-0255">Endonuclease</keyword>
<evidence type="ECO:0000313" key="12">
    <source>
        <dbReference type="EMBL" id="KAH0818812.1"/>
    </source>
</evidence>
<dbReference type="AlphaFoldDB" id="A0A8J6LGV6"/>
<dbReference type="GO" id="GO:0000014">
    <property type="term" value="F:single-stranded DNA endodeoxyribonuclease activity"/>
    <property type="evidence" value="ECO:0007669"/>
    <property type="project" value="TreeGrafter"/>
</dbReference>
<comment type="similarity">
    <text evidence="1">Belongs to the DNA/RNA non-specific endonuclease family.</text>
</comment>
<evidence type="ECO:0000256" key="10">
    <source>
        <dbReference type="SAM" id="SignalP"/>
    </source>
</evidence>
<evidence type="ECO:0000256" key="7">
    <source>
        <dbReference type="PIRSR" id="PIRSR640255-2"/>
    </source>
</evidence>
<dbReference type="SMART" id="SM00477">
    <property type="entry name" value="NUC"/>
    <property type="match status" value="1"/>
</dbReference>
<dbReference type="GO" id="GO:0008270">
    <property type="term" value="F:zinc ion binding"/>
    <property type="evidence" value="ECO:0007669"/>
    <property type="project" value="UniProtKB-KW"/>
</dbReference>
<evidence type="ECO:0000313" key="13">
    <source>
        <dbReference type="Proteomes" id="UP000719412"/>
    </source>
</evidence>
<dbReference type="PANTHER" id="PTHR13966:SF17">
    <property type="entry name" value="ENDONUCLEASE-RELATED"/>
    <property type="match status" value="1"/>
</dbReference>
<evidence type="ECO:0000256" key="8">
    <source>
        <dbReference type="PROSITE-ProRule" id="PRU00175"/>
    </source>
</evidence>
<protein>
    <recommendedName>
        <fullName evidence="11">RING-type domain-containing protein</fullName>
    </recommendedName>
</protein>
<keyword evidence="5" id="KW-0862">Zinc</keyword>
<dbReference type="EMBL" id="JABDTM020016585">
    <property type="protein sequence ID" value="KAH0818812.1"/>
    <property type="molecule type" value="Genomic_DNA"/>
</dbReference>
<feature type="domain" description="RING-type" evidence="11">
    <location>
        <begin position="320"/>
        <end position="366"/>
    </location>
</feature>
<feature type="signal peptide" evidence="10">
    <location>
        <begin position="1"/>
        <end position="20"/>
    </location>
</feature>
<evidence type="ECO:0000256" key="6">
    <source>
        <dbReference type="PIRSR" id="PIRSR640255-1"/>
    </source>
</evidence>
<evidence type="ECO:0000256" key="5">
    <source>
        <dbReference type="ARBA" id="ARBA00022833"/>
    </source>
</evidence>
<proteinExistence type="inferred from homology"/>
<dbReference type="InterPro" id="IPR020821">
    <property type="entry name" value="ENPP1-3/EXOG-like_nuc-like"/>
</dbReference>
<dbReference type="GO" id="GO:0004521">
    <property type="term" value="F:RNA endonuclease activity"/>
    <property type="evidence" value="ECO:0007669"/>
    <property type="project" value="TreeGrafter"/>
</dbReference>
<dbReference type="Proteomes" id="UP000719412">
    <property type="component" value="Unassembled WGS sequence"/>
</dbReference>
<dbReference type="SUPFAM" id="SSF54060">
    <property type="entry name" value="His-Me finger endonucleases"/>
    <property type="match status" value="1"/>
</dbReference>
<gene>
    <name evidence="12" type="ORF">GEV33_003979</name>
</gene>
<keyword evidence="10" id="KW-0732">Signal</keyword>